<name>A0A432MP72_9BACT</name>
<dbReference type="Gene3D" id="3.40.30.10">
    <property type="entry name" value="Glutaredoxin"/>
    <property type="match status" value="1"/>
</dbReference>
<feature type="domain" description="Alkyl hydroperoxide reductase subunit C/ Thiol specific antioxidant" evidence="1">
    <location>
        <begin position="2"/>
        <end position="84"/>
    </location>
</feature>
<gene>
    <name evidence="2" type="ORF">TsocGM_04180</name>
</gene>
<proteinExistence type="predicted"/>
<sequence length="182" mass="19855">MVQLQRDLEAIETAGIQVIGISYDDVEILKGFAERSGITFPLLSDPESVSIVADNVLNEQAQGRLKGIPRPGTFLLDSDGVIRTKLFLESNKSTILQLWINNPEGWAVASPLLEAPPGEGVESTEVRHLDFEVKVPASSSGTTTIPADALYNVCEQRQGACLFLRKDIPIIIEVEGREEPGR</sequence>
<dbReference type="Proteomes" id="UP000280296">
    <property type="component" value="Unassembled WGS sequence"/>
</dbReference>
<dbReference type="InterPro" id="IPR000866">
    <property type="entry name" value="AhpC/TSA"/>
</dbReference>
<dbReference type="OrthoDB" id="9809746at2"/>
<keyword evidence="3" id="KW-1185">Reference proteome</keyword>
<reference evidence="2 3" key="2">
    <citation type="submission" date="2019-01" db="EMBL/GenBank/DDBJ databases">
        <title>Tautonia sociabilis, a novel thermotolerant planctomycete of Isosphaeraceae family, isolated from a 4000 m deep subterranean habitat.</title>
        <authorList>
            <person name="Kovaleva O.L."/>
            <person name="Elcheninov A.G."/>
            <person name="Van Heerden E."/>
            <person name="Toshchakov S.V."/>
            <person name="Novikov A."/>
            <person name="Bonch-Osmolovskaya E.A."/>
            <person name="Kublanov I.V."/>
        </authorList>
    </citation>
    <scope>NUCLEOTIDE SEQUENCE [LARGE SCALE GENOMIC DNA]</scope>
    <source>
        <strain evidence="2 3">GM2012</strain>
    </source>
</reference>
<evidence type="ECO:0000259" key="1">
    <source>
        <dbReference type="Pfam" id="PF00578"/>
    </source>
</evidence>
<accession>A0A432MP72</accession>
<dbReference type="GO" id="GO:0016491">
    <property type="term" value="F:oxidoreductase activity"/>
    <property type="evidence" value="ECO:0007669"/>
    <property type="project" value="InterPro"/>
</dbReference>
<dbReference type="GO" id="GO:0016209">
    <property type="term" value="F:antioxidant activity"/>
    <property type="evidence" value="ECO:0007669"/>
    <property type="project" value="InterPro"/>
</dbReference>
<dbReference type="Pfam" id="PF00578">
    <property type="entry name" value="AhpC-TSA"/>
    <property type="match status" value="1"/>
</dbReference>
<dbReference type="EMBL" id="RYZH01000005">
    <property type="protein sequence ID" value="RUL89059.1"/>
    <property type="molecule type" value="Genomic_DNA"/>
</dbReference>
<comment type="caution">
    <text evidence="2">The sequence shown here is derived from an EMBL/GenBank/DDBJ whole genome shotgun (WGS) entry which is preliminary data.</text>
</comment>
<dbReference type="InterPro" id="IPR036249">
    <property type="entry name" value="Thioredoxin-like_sf"/>
</dbReference>
<dbReference type="AlphaFoldDB" id="A0A432MP72"/>
<reference evidence="2 3" key="1">
    <citation type="submission" date="2018-12" db="EMBL/GenBank/DDBJ databases">
        <authorList>
            <person name="Toschakov S.V."/>
        </authorList>
    </citation>
    <scope>NUCLEOTIDE SEQUENCE [LARGE SCALE GENOMIC DNA]</scope>
    <source>
        <strain evidence="2 3">GM2012</strain>
    </source>
</reference>
<evidence type="ECO:0000313" key="3">
    <source>
        <dbReference type="Proteomes" id="UP000280296"/>
    </source>
</evidence>
<protein>
    <submittedName>
        <fullName evidence="2">Redoxin domain-containing protein</fullName>
    </submittedName>
</protein>
<dbReference type="SUPFAM" id="SSF52833">
    <property type="entry name" value="Thioredoxin-like"/>
    <property type="match status" value="1"/>
</dbReference>
<organism evidence="2 3">
    <name type="scientific">Tautonia sociabilis</name>
    <dbReference type="NCBI Taxonomy" id="2080755"/>
    <lineage>
        <taxon>Bacteria</taxon>
        <taxon>Pseudomonadati</taxon>
        <taxon>Planctomycetota</taxon>
        <taxon>Planctomycetia</taxon>
        <taxon>Isosphaerales</taxon>
        <taxon>Isosphaeraceae</taxon>
        <taxon>Tautonia</taxon>
    </lineage>
</organism>
<evidence type="ECO:0000313" key="2">
    <source>
        <dbReference type="EMBL" id="RUL89059.1"/>
    </source>
</evidence>